<evidence type="ECO:0000313" key="2">
    <source>
        <dbReference type="Proteomes" id="UP001596201"/>
    </source>
</evidence>
<sequence>MPGSPVLRTDRLILHPATTDDLDFLDPALHDPPRALLDTLGFREEGRPESEAYVDAEWTDSLRYGLLRDAWRGAE</sequence>
<organism evidence="1 2">
    <name type="scientific">Salinirubrum litoreum</name>
    <dbReference type="NCBI Taxonomy" id="1126234"/>
    <lineage>
        <taxon>Archaea</taxon>
        <taxon>Methanobacteriati</taxon>
        <taxon>Methanobacteriota</taxon>
        <taxon>Stenosarchaea group</taxon>
        <taxon>Halobacteria</taxon>
        <taxon>Halobacteriales</taxon>
        <taxon>Haloferacaceae</taxon>
        <taxon>Salinirubrum</taxon>
    </lineage>
</organism>
<dbReference type="RefSeq" id="WP_227229864.1">
    <property type="nucleotide sequence ID" value="NZ_JAJCVJ010000002.1"/>
</dbReference>
<dbReference type="Gene3D" id="3.40.630.30">
    <property type="match status" value="1"/>
</dbReference>
<dbReference type="AlphaFoldDB" id="A0ABD5RCH6"/>
<reference evidence="1 2" key="1">
    <citation type="journal article" date="2019" name="Int. J. Syst. Evol. Microbiol.">
        <title>The Global Catalogue of Microorganisms (GCM) 10K type strain sequencing project: providing services to taxonomists for standard genome sequencing and annotation.</title>
        <authorList>
            <consortium name="The Broad Institute Genomics Platform"/>
            <consortium name="The Broad Institute Genome Sequencing Center for Infectious Disease"/>
            <person name="Wu L."/>
            <person name="Ma J."/>
        </authorList>
    </citation>
    <scope>NUCLEOTIDE SEQUENCE [LARGE SCALE GENOMIC DNA]</scope>
    <source>
        <strain evidence="1 2">CGMCC 1.12237</strain>
    </source>
</reference>
<gene>
    <name evidence="1" type="ORF">ACFPJ5_11780</name>
</gene>
<dbReference type="Proteomes" id="UP001596201">
    <property type="component" value="Unassembled WGS sequence"/>
</dbReference>
<keyword evidence="2" id="KW-1185">Reference proteome</keyword>
<protein>
    <recommendedName>
        <fullName evidence="3">N-acetyltransferase</fullName>
    </recommendedName>
</protein>
<accession>A0ABD5RCH6</accession>
<comment type="caution">
    <text evidence="1">The sequence shown here is derived from an EMBL/GenBank/DDBJ whole genome shotgun (WGS) entry which is preliminary data.</text>
</comment>
<proteinExistence type="predicted"/>
<dbReference type="EMBL" id="JBHSKX010000002">
    <property type="protein sequence ID" value="MFC5367616.1"/>
    <property type="molecule type" value="Genomic_DNA"/>
</dbReference>
<evidence type="ECO:0000313" key="1">
    <source>
        <dbReference type="EMBL" id="MFC5367616.1"/>
    </source>
</evidence>
<name>A0ABD5RCH6_9EURY</name>
<evidence type="ECO:0008006" key="3">
    <source>
        <dbReference type="Google" id="ProtNLM"/>
    </source>
</evidence>